<evidence type="ECO:0000256" key="8">
    <source>
        <dbReference type="ARBA" id="ARBA00049244"/>
    </source>
</evidence>
<evidence type="ECO:0000259" key="9">
    <source>
        <dbReference type="Pfam" id="PF03175"/>
    </source>
</evidence>
<evidence type="ECO:0000313" key="11">
    <source>
        <dbReference type="Proteomes" id="UP001159428"/>
    </source>
</evidence>
<feature type="domain" description="DNA-directed DNA polymerase family B mitochondria/virus" evidence="9">
    <location>
        <begin position="333"/>
        <end position="510"/>
    </location>
</feature>
<dbReference type="GO" id="GO:0003677">
    <property type="term" value="F:DNA binding"/>
    <property type="evidence" value="ECO:0007669"/>
    <property type="project" value="UniProtKB-KW"/>
</dbReference>
<name>A0AAU9XDA6_9CNID</name>
<evidence type="ECO:0000256" key="5">
    <source>
        <dbReference type="ARBA" id="ARBA00022705"/>
    </source>
</evidence>
<evidence type="ECO:0000256" key="2">
    <source>
        <dbReference type="ARBA" id="ARBA00012417"/>
    </source>
</evidence>
<evidence type="ECO:0000256" key="7">
    <source>
        <dbReference type="ARBA" id="ARBA00023125"/>
    </source>
</evidence>
<organism evidence="10 11">
    <name type="scientific">Pocillopora meandrina</name>
    <dbReference type="NCBI Taxonomy" id="46732"/>
    <lineage>
        <taxon>Eukaryota</taxon>
        <taxon>Metazoa</taxon>
        <taxon>Cnidaria</taxon>
        <taxon>Anthozoa</taxon>
        <taxon>Hexacorallia</taxon>
        <taxon>Scleractinia</taxon>
        <taxon>Astrocoeniina</taxon>
        <taxon>Pocilloporidae</taxon>
        <taxon>Pocillopora</taxon>
    </lineage>
</organism>
<sequence length="520" mass="60200">MHKEKKICDSLVQCPMCRKEFQTSASKEPHQCYFDKCSVCHEYVKLTEHKCFIQPVAAKEDQRKKKTKATLKRHRKKNPLASVYEEPPIFVYADFESMIAEDNTHIPVLVCALTSEDDTFETYYGENCTADFLNFLTQLTEDKYGDPRESISGFDPMEKCATIASACNRYWRKKHLSKDTVAVEPVRGWRGAQVNQSEVALEWLMWQEHQLESDSPRIQHVRNGGEKLIPAGPQAYHVDGFDSHTNTVYEFHGCLFHGCRRCHKDRKKMAFSSGSYTMEALCQQTEDKCQTLRQMGYKVVQIWECQWKEQKKASKEIQDFLKEINLVPQLNPRDAFFGGRTGAASLYYKANTDEGEQIRYVDVTSEYPYVNKYGTYPIGHPEIFLEPDDQDPASYYGILTVDILPPYNLYNPVLPLRHGKKLTFPLCRKCVEDEKAKPMLGRNYNCSHGVEDRMLTGTWCTPEIMKAVEKGYQVLRTHEAWHFPPDQREQGLFAPYVDTWLKIKQESSGYPNWAQTDAQK</sequence>
<dbReference type="AlphaFoldDB" id="A0AAU9XDA6"/>
<comment type="catalytic activity">
    <reaction evidence="8">
        <text>DNA(n) + a 2'-deoxyribonucleoside 5'-triphosphate = DNA(n+1) + diphosphate</text>
        <dbReference type="Rhea" id="RHEA:22508"/>
        <dbReference type="Rhea" id="RHEA-COMP:17339"/>
        <dbReference type="Rhea" id="RHEA-COMP:17340"/>
        <dbReference type="ChEBI" id="CHEBI:33019"/>
        <dbReference type="ChEBI" id="CHEBI:61560"/>
        <dbReference type="ChEBI" id="CHEBI:173112"/>
        <dbReference type="EC" id="2.7.7.7"/>
    </reaction>
</comment>
<keyword evidence="11" id="KW-1185">Reference proteome</keyword>
<proteinExistence type="inferred from homology"/>
<dbReference type="PANTHER" id="PTHR33568:SF3">
    <property type="entry name" value="DNA-DIRECTED DNA POLYMERASE"/>
    <property type="match status" value="1"/>
</dbReference>
<keyword evidence="3" id="KW-0808">Transferase</keyword>
<dbReference type="InterPro" id="IPR043502">
    <property type="entry name" value="DNA/RNA_pol_sf"/>
</dbReference>
<dbReference type="EMBL" id="CALNXJ010000038">
    <property type="protein sequence ID" value="CAH3143927.1"/>
    <property type="molecule type" value="Genomic_DNA"/>
</dbReference>
<evidence type="ECO:0000256" key="1">
    <source>
        <dbReference type="ARBA" id="ARBA00005755"/>
    </source>
</evidence>
<evidence type="ECO:0000256" key="4">
    <source>
        <dbReference type="ARBA" id="ARBA00022695"/>
    </source>
</evidence>
<evidence type="ECO:0000313" key="10">
    <source>
        <dbReference type="EMBL" id="CAH3143927.1"/>
    </source>
</evidence>
<protein>
    <recommendedName>
        <fullName evidence="2">DNA-directed DNA polymerase</fullName>
        <ecNumber evidence="2">2.7.7.7</ecNumber>
    </recommendedName>
</protein>
<keyword evidence="4" id="KW-0548">Nucleotidyltransferase</keyword>
<keyword evidence="5" id="KW-0235">DNA replication</keyword>
<evidence type="ECO:0000256" key="3">
    <source>
        <dbReference type="ARBA" id="ARBA00022679"/>
    </source>
</evidence>
<dbReference type="EC" id="2.7.7.7" evidence="2"/>
<dbReference type="Gene3D" id="3.40.960.10">
    <property type="entry name" value="VSR Endonuclease"/>
    <property type="match status" value="1"/>
</dbReference>
<dbReference type="GO" id="GO:0000166">
    <property type="term" value="F:nucleotide binding"/>
    <property type="evidence" value="ECO:0007669"/>
    <property type="project" value="InterPro"/>
</dbReference>
<dbReference type="GO" id="GO:0003887">
    <property type="term" value="F:DNA-directed DNA polymerase activity"/>
    <property type="evidence" value="ECO:0007669"/>
    <property type="project" value="UniProtKB-KW"/>
</dbReference>
<keyword evidence="7" id="KW-0238">DNA-binding</keyword>
<evidence type="ECO:0000256" key="6">
    <source>
        <dbReference type="ARBA" id="ARBA00022932"/>
    </source>
</evidence>
<reference evidence="10 11" key="1">
    <citation type="submission" date="2022-05" db="EMBL/GenBank/DDBJ databases">
        <authorList>
            <consortium name="Genoscope - CEA"/>
            <person name="William W."/>
        </authorList>
    </citation>
    <scope>NUCLEOTIDE SEQUENCE [LARGE SCALE GENOMIC DNA]</scope>
</reference>
<gene>
    <name evidence="10" type="ORF">PMEA_00020854</name>
</gene>
<dbReference type="GO" id="GO:0006260">
    <property type="term" value="P:DNA replication"/>
    <property type="evidence" value="ECO:0007669"/>
    <property type="project" value="UniProtKB-KW"/>
</dbReference>
<dbReference type="InterPro" id="IPR004868">
    <property type="entry name" value="DNA-dir_DNA_pol_B_mt/vir"/>
</dbReference>
<keyword evidence="6" id="KW-0239">DNA-directed DNA polymerase</keyword>
<accession>A0AAU9XDA6</accession>
<dbReference type="Proteomes" id="UP001159428">
    <property type="component" value="Unassembled WGS sequence"/>
</dbReference>
<dbReference type="PANTHER" id="PTHR33568">
    <property type="entry name" value="DNA POLYMERASE"/>
    <property type="match status" value="1"/>
</dbReference>
<comment type="caution">
    <text evidence="10">The sequence shown here is derived from an EMBL/GenBank/DDBJ whole genome shotgun (WGS) entry which is preliminary data.</text>
</comment>
<comment type="similarity">
    <text evidence="1">Belongs to the DNA polymerase type-B family.</text>
</comment>
<dbReference type="Pfam" id="PF03175">
    <property type="entry name" value="DNA_pol_B_2"/>
    <property type="match status" value="1"/>
</dbReference>
<dbReference type="SUPFAM" id="SSF56672">
    <property type="entry name" value="DNA/RNA polymerases"/>
    <property type="match status" value="1"/>
</dbReference>